<keyword evidence="1" id="KW-0812">Transmembrane</keyword>
<keyword evidence="3" id="KW-1185">Reference proteome</keyword>
<evidence type="ECO:0000313" key="3">
    <source>
        <dbReference type="Proteomes" id="UP001219297"/>
    </source>
</evidence>
<dbReference type="Proteomes" id="UP001219297">
    <property type="component" value="Unassembled WGS sequence"/>
</dbReference>
<comment type="caution">
    <text evidence="2">The sequence shown here is derived from an EMBL/GenBank/DDBJ whole genome shotgun (WGS) entry which is preliminary data.</text>
</comment>
<proteinExistence type="predicted"/>
<reference evidence="2 3" key="1">
    <citation type="submission" date="2023-02" db="EMBL/GenBank/DDBJ databases">
        <title>Defining the Infant Male Urobiome and Moving Towards Mechanisms in Urobiome Research.</title>
        <authorList>
            <person name="Reasoner S."/>
            <person name="Flores V."/>
            <person name="Van Horn G."/>
            <person name="Morales G."/>
            <person name="Peard L."/>
            <person name="Abelson B."/>
            <person name="Manuel C."/>
            <person name="Lee J."/>
            <person name="Baker B."/>
            <person name="Williams T."/>
            <person name="Schmitz J."/>
            <person name="Clayton D."/>
            <person name="Hadjifrangiskou M."/>
        </authorList>
    </citation>
    <scope>NUCLEOTIDE SEQUENCE [LARGE SCALE GENOMIC DNA]</scope>
    <source>
        <strain evidence="2 3">AS1053</strain>
    </source>
</reference>
<keyword evidence="1" id="KW-0472">Membrane</keyword>
<keyword evidence="1" id="KW-1133">Transmembrane helix</keyword>
<dbReference type="EMBL" id="JARBHI010000001">
    <property type="protein sequence ID" value="MDE1655501.1"/>
    <property type="molecule type" value="Genomic_DNA"/>
</dbReference>
<name>A0ABT5V5Q4_9ACTO</name>
<evidence type="ECO:0000313" key="2">
    <source>
        <dbReference type="EMBL" id="MDE1655501.1"/>
    </source>
</evidence>
<sequence>MKHPRLPLPRIDSEEGNGTLEALAVLVMLVLPLLIFTVESAGITRARAVAARAAQEAARSFATADSTAAGTARARAVAHAVVSDAAISDAAANTSPPQISCSAHPCLTPGARITVTVEVSVPLVYIGRAVLVEQSASTTVDRFREARP</sequence>
<evidence type="ECO:0000256" key="1">
    <source>
        <dbReference type="SAM" id="Phobius"/>
    </source>
</evidence>
<evidence type="ECO:0008006" key="4">
    <source>
        <dbReference type="Google" id="ProtNLM"/>
    </source>
</evidence>
<accession>A0ABT5V5Q4</accession>
<protein>
    <recommendedName>
        <fullName evidence="4">Pilus assembly protein TadE</fullName>
    </recommendedName>
</protein>
<dbReference type="RefSeq" id="WP_274778226.1">
    <property type="nucleotide sequence ID" value="NZ_JARBHI010000001.1"/>
</dbReference>
<feature type="transmembrane region" description="Helical" evidence="1">
    <location>
        <begin position="20"/>
        <end position="38"/>
    </location>
</feature>
<gene>
    <name evidence="2" type="ORF">PWJ81_00225</name>
</gene>
<organism evidence="2 3">
    <name type="scientific">Actinotignum sanguinis</name>
    <dbReference type="NCBI Taxonomy" id="1445614"/>
    <lineage>
        <taxon>Bacteria</taxon>
        <taxon>Bacillati</taxon>
        <taxon>Actinomycetota</taxon>
        <taxon>Actinomycetes</taxon>
        <taxon>Actinomycetales</taxon>
        <taxon>Actinomycetaceae</taxon>
        <taxon>Actinotignum</taxon>
    </lineage>
</organism>